<evidence type="ECO:0000256" key="4">
    <source>
        <dbReference type="ARBA" id="ARBA00022833"/>
    </source>
</evidence>
<evidence type="ECO:0000256" key="3">
    <source>
        <dbReference type="ARBA" id="ARBA00022801"/>
    </source>
</evidence>
<dbReference type="Proteomes" id="UP000323502">
    <property type="component" value="Unassembled WGS sequence"/>
</dbReference>
<proteinExistence type="predicted"/>
<dbReference type="SUPFAM" id="SSF56281">
    <property type="entry name" value="Metallo-hydrolase/oxidoreductase"/>
    <property type="match status" value="1"/>
</dbReference>
<reference evidence="6 7" key="1">
    <citation type="submission" date="2016-10" db="EMBL/GenBank/DDBJ databases">
        <authorList>
            <person name="Varghese N."/>
            <person name="Submissions S."/>
        </authorList>
    </citation>
    <scope>NUCLEOTIDE SEQUENCE [LARGE SCALE GENOMIC DNA]</scope>
    <source>
        <strain evidence="6 7">S7-754</strain>
    </source>
</reference>
<dbReference type="InterPro" id="IPR036866">
    <property type="entry name" value="RibonucZ/Hydroxyglut_hydro"/>
</dbReference>
<sequence>MLHGAGRPICGGMTNPPLRAAIVPVTPLQQNCSIVWCTATMKAAVVDPGGDLPRIRDAIARAGVSVEKILLTHGHIDHAGGAKALADELGVPVEGPHEADRFWLARLDEDGQAYGIPAQVVEPSRWLVEGDTVTIGELVLDVYETPGHTQGHVIFHHPASDFALVGDVLFQGSVGRSDMPGGDHDQLVRSIVTKLWPLGDATAFIPGHGAPSTFAHERASNPFVGDRVLGAG</sequence>
<dbReference type="GO" id="GO:0046872">
    <property type="term" value="F:metal ion binding"/>
    <property type="evidence" value="ECO:0007669"/>
    <property type="project" value="UniProtKB-KW"/>
</dbReference>
<accession>A0A1G7GQB5</accession>
<evidence type="ECO:0000313" key="6">
    <source>
        <dbReference type="EMBL" id="SDE90340.1"/>
    </source>
</evidence>
<evidence type="ECO:0000256" key="1">
    <source>
        <dbReference type="ARBA" id="ARBA00001947"/>
    </source>
</evidence>
<dbReference type="CDD" id="cd07737">
    <property type="entry name" value="YcbL-like_MBL-fold"/>
    <property type="match status" value="1"/>
</dbReference>
<keyword evidence="7" id="KW-1185">Reference proteome</keyword>
<name>A0A1G7GQB5_9SPHN</name>
<gene>
    <name evidence="6" type="ORF">SAMN05216557_101984</name>
</gene>
<evidence type="ECO:0000256" key="2">
    <source>
        <dbReference type="ARBA" id="ARBA00022723"/>
    </source>
</evidence>
<keyword evidence="3" id="KW-0378">Hydrolase</keyword>
<dbReference type="Gene3D" id="3.60.15.10">
    <property type="entry name" value="Ribonuclease Z/Hydroxyacylglutathione hydrolase-like"/>
    <property type="match status" value="1"/>
</dbReference>
<dbReference type="Pfam" id="PF00753">
    <property type="entry name" value="Lactamase_B"/>
    <property type="match status" value="1"/>
</dbReference>
<dbReference type="AlphaFoldDB" id="A0A1G7GQB5"/>
<organism evidence="6 7">
    <name type="scientific">Sphingomonas carotinifaciens</name>
    <dbReference type="NCBI Taxonomy" id="1166323"/>
    <lineage>
        <taxon>Bacteria</taxon>
        <taxon>Pseudomonadati</taxon>
        <taxon>Pseudomonadota</taxon>
        <taxon>Alphaproteobacteria</taxon>
        <taxon>Sphingomonadales</taxon>
        <taxon>Sphingomonadaceae</taxon>
        <taxon>Sphingomonas</taxon>
    </lineage>
</organism>
<keyword evidence="4" id="KW-0862">Zinc</keyword>
<dbReference type="SMART" id="SM00849">
    <property type="entry name" value="Lactamase_B"/>
    <property type="match status" value="1"/>
</dbReference>
<dbReference type="PANTHER" id="PTHR46233:SF3">
    <property type="entry name" value="HYDROXYACYLGLUTATHIONE HYDROLASE GLOC"/>
    <property type="match status" value="1"/>
</dbReference>
<dbReference type="InterPro" id="IPR051453">
    <property type="entry name" value="MBL_Glyoxalase_II"/>
</dbReference>
<dbReference type="GO" id="GO:0016787">
    <property type="term" value="F:hydrolase activity"/>
    <property type="evidence" value="ECO:0007669"/>
    <property type="project" value="UniProtKB-KW"/>
</dbReference>
<evidence type="ECO:0000313" key="7">
    <source>
        <dbReference type="Proteomes" id="UP000323502"/>
    </source>
</evidence>
<comment type="cofactor">
    <cofactor evidence="1">
        <name>Zn(2+)</name>
        <dbReference type="ChEBI" id="CHEBI:29105"/>
    </cofactor>
</comment>
<dbReference type="InterPro" id="IPR001279">
    <property type="entry name" value="Metallo-B-lactamas"/>
</dbReference>
<protein>
    <submittedName>
        <fullName evidence="6">Glyoxylase, beta-lactamase superfamily II</fullName>
    </submittedName>
</protein>
<feature type="domain" description="Metallo-beta-lactamase" evidence="5">
    <location>
        <begin position="29"/>
        <end position="208"/>
    </location>
</feature>
<dbReference type="PANTHER" id="PTHR46233">
    <property type="entry name" value="HYDROXYACYLGLUTATHIONE HYDROLASE GLOC"/>
    <property type="match status" value="1"/>
</dbReference>
<dbReference type="EMBL" id="FNBI01000001">
    <property type="protein sequence ID" value="SDE90340.1"/>
    <property type="molecule type" value="Genomic_DNA"/>
</dbReference>
<evidence type="ECO:0000259" key="5">
    <source>
        <dbReference type="SMART" id="SM00849"/>
    </source>
</evidence>
<keyword evidence="2" id="KW-0479">Metal-binding</keyword>